<dbReference type="EMBL" id="CP108222">
    <property type="protein sequence ID" value="WTT14747.1"/>
    <property type="molecule type" value="Genomic_DNA"/>
</dbReference>
<proteinExistence type="predicted"/>
<gene>
    <name evidence="1" type="ORF">OHA22_04035</name>
</gene>
<dbReference type="InterPro" id="IPR029016">
    <property type="entry name" value="GAF-like_dom_sf"/>
</dbReference>
<reference evidence="1" key="1">
    <citation type="submission" date="2022-10" db="EMBL/GenBank/DDBJ databases">
        <title>The complete genomes of actinobacterial strains from the NBC collection.</title>
        <authorList>
            <person name="Joergensen T.S."/>
            <person name="Alvarez Arevalo M."/>
            <person name="Sterndorff E.B."/>
            <person name="Faurdal D."/>
            <person name="Vuksanovic O."/>
            <person name="Mourched A.-S."/>
            <person name="Charusanti P."/>
            <person name="Shaw S."/>
            <person name="Blin K."/>
            <person name="Weber T."/>
        </authorList>
    </citation>
    <scope>NUCLEOTIDE SEQUENCE</scope>
    <source>
        <strain evidence="1">NBC_00093</strain>
    </source>
</reference>
<name>A0AAU1ZRU3_9ACTN</name>
<accession>A0AAU1ZRU3</accession>
<protein>
    <submittedName>
        <fullName evidence="1">Uncharacterized protein</fullName>
    </submittedName>
</protein>
<evidence type="ECO:0000313" key="1">
    <source>
        <dbReference type="EMBL" id="WTT14747.1"/>
    </source>
</evidence>
<organism evidence="1">
    <name type="scientific">Streptomyces sp. NBC_00093</name>
    <dbReference type="NCBI Taxonomy" id="2975649"/>
    <lineage>
        <taxon>Bacteria</taxon>
        <taxon>Bacillati</taxon>
        <taxon>Actinomycetota</taxon>
        <taxon>Actinomycetes</taxon>
        <taxon>Kitasatosporales</taxon>
        <taxon>Streptomycetaceae</taxon>
        <taxon>Streptomyces</taxon>
    </lineage>
</organism>
<sequence length="93" mass="10499">MQPSDTLRPEIAHSWWRSEMSGLSPEAPNLRFDPDAVDRRSRPVAAAEPVLAELAEQLGDGDFCVLFTDRESRIVDMPIGARRLHDRLEALDE</sequence>
<dbReference type="AlphaFoldDB" id="A0AAU1ZRU3"/>
<dbReference type="Gene3D" id="3.30.450.40">
    <property type="match status" value="1"/>
</dbReference>